<dbReference type="AlphaFoldDB" id="A0A0B7B732"/>
<evidence type="ECO:0000256" key="3">
    <source>
        <dbReference type="SAM" id="SignalP"/>
    </source>
</evidence>
<dbReference type="Gene3D" id="1.10.238.10">
    <property type="entry name" value="EF-hand"/>
    <property type="match status" value="2"/>
</dbReference>
<evidence type="ECO:0000256" key="1">
    <source>
        <dbReference type="ARBA" id="ARBA00022737"/>
    </source>
</evidence>
<dbReference type="GO" id="GO:0005509">
    <property type="term" value="F:calcium ion binding"/>
    <property type="evidence" value="ECO:0007669"/>
    <property type="project" value="InterPro"/>
</dbReference>
<feature type="chain" id="PRO_5002111773" description="EF-hand domain-containing protein" evidence="3">
    <location>
        <begin position="21"/>
        <end position="206"/>
    </location>
</feature>
<keyword evidence="1" id="KW-0677">Repeat</keyword>
<dbReference type="InterPro" id="IPR011992">
    <property type="entry name" value="EF-hand-dom_pair"/>
</dbReference>
<dbReference type="InterPro" id="IPR002048">
    <property type="entry name" value="EF_hand_dom"/>
</dbReference>
<feature type="domain" description="EF-hand" evidence="4">
    <location>
        <begin position="137"/>
        <end position="172"/>
    </location>
</feature>
<dbReference type="InterPro" id="IPR018247">
    <property type="entry name" value="EF_Hand_1_Ca_BS"/>
</dbReference>
<dbReference type="PANTHER" id="PTHR23050">
    <property type="entry name" value="CALCIUM BINDING PROTEIN"/>
    <property type="match status" value="1"/>
</dbReference>
<sequence>MTFRIPASLILLVLIVMVEGWTLGYGHPLETAVDDARLQQTEASSTKLYRQVRSFPDNTPCLTIPYLTDLKRQFVRSLDHNNDGRATFDEVKDYMRRFKSNVNDQRVEAFIHRRDTNGNGAIDFVPEYVHDMTVSDYTMGGATEWFHLQDTNDDGFVSENELMNTTQALGVSPEEALNAVQGYYMAADLDKDEKLSFDEFKTLYNQ</sequence>
<name>A0A0B7B732_9EUPU</name>
<dbReference type="PROSITE" id="PS50222">
    <property type="entry name" value="EF_HAND_2"/>
    <property type="match status" value="2"/>
</dbReference>
<dbReference type="CDD" id="cd00051">
    <property type="entry name" value="EFh"/>
    <property type="match status" value="1"/>
</dbReference>
<protein>
    <recommendedName>
        <fullName evidence="4">EF-hand domain-containing protein</fullName>
    </recommendedName>
</protein>
<proteinExistence type="predicted"/>
<organism evidence="5">
    <name type="scientific">Arion vulgaris</name>
    <dbReference type="NCBI Taxonomy" id="1028688"/>
    <lineage>
        <taxon>Eukaryota</taxon>
        <taxon>Metazoa</taxon>
        <taxon>Spiralia</taxon>
        <taxon>Lophotrochozoa</taxon>
        <taxon>Mollusca</taxon>
        <taxon>Gastropoda</taxon>
        <taxon>Heterobranchia</taxon>
        <taxon>Euthyneura</taxon>
        <taxon>Panpulmonata</taxon>
        <taxon>Eupulmonata</taxon>
        <taxon>Stylommatophora</taxon>
        <taxon>Helicina</taxon>
        <taxon>Arionoidea</taxon>
        <taxon>Arionidae</taxon>
        <taxon>Arion</taxon>
    </lineage>
</organism>
<evidence type="ECO:0000256" key="2">
    <source>
        <dbReference type="ARBA" id="ARBA00022837"/>
    </source>
</evidence>
<feature type="domain" description="EF-hand" evidence="4">
    <location>
        <begin position="66"/>
        <end position="101"/>
    </location>
</feature>
<gene>
    <name evidence="5" type="primary">ORF167231</name>
</gene>
<dbReference type="SUPFAM" id="SSF47473">
    <property type="entry name" value="EF-hand"/>
    <property type="match status" value="1"/>
</dbReference>
<feature type="signal peptide" evidence="3">
    <location>
        <begin position="1"/>
        <end position="20"/>
    </location>
</feature>
<keyword evidence="2" id="KW-0106">Calcium</keyword>
<dbReference type="Pfam" id="PF13499">
    <property type="entry name" value="EF-hand_7"/>
    <property type="match status" value="1"/>
</dbReference>
<reference evidence="5" key="1">
    <citation type="submission" date="2014-12" db="EMBL/GenBank/DDBJ databases">
        <title>Insight into the proteome of Arion vulgaris.</title>
        <authorList>
            <person name="Aradska J."/>
            <person name="Bulat T."/>
            <person name="Smidak R."/>
            <person name="Sarate P."/>
            <person name="Gangsoo J."/>
            <person name="Sialana F."/>
            <person name="Bilban M."/>
            <person name="Lubec G."/>
        </authorList>
    </citation>
    <scope>NUCLEOTIDE SEQUENCE</scope>
    <source>
        <tissue evidence="5">Skin</tissue>
    </source>
</reference>
<dbReference type="PROSITE" id="PS00018">
    <property type="entry name" value="EF_HAND_1"/>
    <property type="match status" value="1"/>
</dbReference>
<evidence type="ECO:0000259" key="4">
    <source>
        <dbReference type="PROSITE" id="PS50222"/>
    </source>
</evidence>
<evidence type="ECO:0000313" key="5">
    <source>
        <dbReference type="EMBL" id="CEK88823.1"/>
    </source>
</evidence>
<accession>A0A0B7B732</accession>
<dbReference type="InterPro" id="IPR050145">
    <property type="entry name" value="Centrin_CML-like"/>
</dbReference>
<keyword evidence="3" id="KW-0732">Signal</keyword>
<dbReference type="EMBL" id="HACG01041958">
    <property type="protein sequence ID" value="CEK88823.1"/>
    <property type="molecule type" value="Transcribed_RNA"/>
</dbReference>